<dbReference type="RefSeq" id="XP_029655326.1">
    <property type="nucleotide sequence ID" value="XM_029799466.2"/>
</dbReference>
<feature type="transmembrane region" description="Helical" evidence="6">
    <location>
        <begin position="371"/>
        <end position="392"/>
    </location>
</feature>
<accession>A0A6P7U354</accession>
<dbReference type="PANTHER" id="PTHR16172">
    <property type="entry name" value="MAJOR FACILITATOR SUPERFAMILY DOMAIN-CONTAINING PROTEIN 6-LIKE"/>
    <property type="match status" value="1"/>
</dbReference>
<dbReference type="Gene3D" id="1.20.1250.20">
    <property type="entry name" value="MFS general substrate transporter like domains"/>
    <property type="match status" value="2"/>
</dbReference>
<dbReference type="PANTHER" id="PTHR16172:SF41">
    <property type="entry name" value="MAJOR FACILITATOR SUPERFAMILY DOMAIN-CONTAINING PROTEIN 6-LIKE"/>
    <property type="match status" value="1"/>
</dbReference>
<dbReference type="Pfam" id="PF12832">
    <property type="entry name" value="MFS_1_like"/>
    <property type="match status" value="1"/>
</dbReference>
<dbReference type="RefSeq" id="XP_036356355.1">
    <property type="nucleotide sequence ID" value="XM_036500462.1"/>
</dbReference>
<keyword evidence="8" id="KW-1185">Reference proteome</keyword>
<keyword evidence="4 6" id="KW-1133">Transmembrane helix</keyword>
<feature type="transmembrane region" description="Helical" evidence="6">
    <location>
        <begin position="49"/>
        <end position="66"/>
    </location>
</feature>
<evidence type="ECO:0000313" key="10">
    <source>
        <dbReference type="RefSeq" id="XP_036356355.1"/>
    </source>
</evidence>
<protein>
    <submittedName>
        <fullName evidence="9 10">Major facilitator superfamily domain-containing protein 6-like</fullName>
    </submittedName>
</protein>
<evidence type="ECO:0000256" key="2">
    <source>
        <dbReference type="ARBA" id="ARBA00005241"/>
    </source>
</evidence>
<keyword evidence="3 6" id="KW-0812">Transmembrane</keyword>
<feature type="transmembrane region" description="Helical" evidence="6">
    <location>
        <begin position="12"/>
        <end position="37"/>
    </location>
</feature>
<reference evidence="9 10" key="1">
    <citation type="submission" date="2025-08" db="UniProtKB">
        <authorList>
            <consortium name="RefSeq"/>
        </authorList>
    </citation>
    <scope>IDENTIFICATION</scope>
</reference>
<feature type="transmembrane region" description="Helical" evidence="6">
    <location>
        <begin position="478"/>
        <end position="501"/>
    </location>
</feature>
<dbReference type="AlphaFoldDB" id="A0A6P7U354"/>
<dbReference type="GO" id="GO:0016020">
    <property type="term" value="C:membrane"/>
    <property type="evidence" value="ECO:0007669"/>
    <property type="project" value="UniProtKB-SubCell"/>
</dbReference>
<name>A0A6P7U354_9MOLL</name>
<comment type="subcellular location">
    <subcellularLocation>
        <location evidence="1">Membrane</location>
        <topology evidence="1">Multi-pass membrane protein</topology>
    </subcellularLocation>
</comment>
<evidence type="ECO:0000256" key="1">
    <source>
        <dbReference type="ARBA" id="ARBA00004141"/>
    </source>
</evidence>
<feature type="transmembrane region" description="Helical" evidence="6">
    <location>
        <begin position="507"/>
        <end position="527"/>
    </location>
</feature>
<evidence type="ECO:0000256" key="5">
    <source>
        <dbReference type="ARBA" id="ARBA00023136"/>
    </source>
</evidence>
<dbReference type="Proteomes" id="UP000515154">
    <property type="component" value="Linkage group LG2"/>
</dbReference>
<comment type="similarity">
    <text evidence="2">Belongs to the major facilitator superfamily. MFSD6 family.</text>
</comment>
<feature type="domain" description="Major facilitator superfamily associated" evidence="7">
    <location>
        <begin position="17"/>
        <end position="577"/>
    </location>
</feature>
<organism evidence="8 9">
    <name type="scientific">Octopus sinensis</name>
    <name type="common">East Asian common octopus</name>
    <dbReference type="NCBI Taxonomy" id="2607531"/>
    <lineage>
        <taxon>Eukaryota</taxon>
        <taxon>Metazoa</taxon>
        <taxon>Spiralia</taxon>
        <taxon>Lophotrochozoa</taxon>
        <taxon>Mollusca</taxon>
        <taxon>Cephalopoda</taxon>
        <taxon>Coleoidea</taxon>
        <taxon>Octopodiformes</taxon>
        <taxon>Octopoda</taxon>
        <taxon>Incirrata</taxon>
        <taxon>Octopodidae</taxon>
        <taxon>Octopus</taxon>
    </lineage>
</organism>
<dbReference type="InterPro" id="IPR051717">
    <property type="entry name" value="MFS_MFSD6"/>
</dbReference>
<sequence length="634" mass="71942">MNNPNTINLPRAIFIFNVFHLFFAAAKASLFPFLTLFYRHLGLSATQTGYLMAAKMLSTFIWVPVWTKYSIKLKKRRLFLIFSIIMMLATNLSIWLVSGSIDTFLKDNCLLLEAKQHMLASNATLSASKSHQNVTQIFSSTTEFPNIYMNNNETQEPDLNITDYFSTLVTNPLYSKTSSGNVSETTNATDSDILRDKYFLSTETLSESEKLNKYWSTSTELPAVLNGSLQNYDTHLKASKAPQEWVKRNVQPQSATSPLETSTTMDSTNGSWNMQFMWQNIKAWIQNVKGDEQTQVFFILLTIILIGEIFGSAAEKISDDCWYDLLDSLDILEKYGSHRIWSSLAFLLVPTGVAMLVDHTQCQLPVHMNHILIHCFAFAAFLTISLFFSFVFPSPTFEKCVPAIRHRKGIEVTCFGCHGFVYMMTVFVMGAVYSTISNFLFWYLEDIGSNETIMGLCILVNTFSEIPVLLYGDYLVRYLGPAGTTCFSMVFCSIRVFVYSFVYSPWYFLPLEVFHALTHTTLWYAVFSNPIFNISPDVDRTIRNILSSVYFGIGFSAGSIASGYVVGSYGIAVLFRVVAGICLVWCIVFFFIEKYMPREKSVRYQRLLQMDEGNNSDDSSAVEADWLEQALKSN</sequence>
<feature type="transmembrane region" description="Helical" evidence="6">
    <location>
        <begin position="78"/>
        <end position="97"/>
    </location>
</feature>
<feature type="transmembrane region" description="Helical" evidence="6">
    <location>
        <begin position="412"/>
        <end position="433"/>
    </location>
</feature>
<evidence type="ECO:0000256" key="4">
    <source>
        <dbReference type="ARBA" id="ARBA00022989"/>
    </source>
</evidence>
<keyword evidence="5 6" id="KW-0472">Membrane</keyword>
<feature type="transmembrane region" description="Helical" evidence="6">
    <location>
        <begin position="548"/>
        <end position="567"/>
    </location>
</feature>
<feature type="transmembrane region" description="Helical" evidence="6">
    <location>
        <begin position="453"/>
        <end position="471"/>
    </location>
</feature>
<dbReference type="InterPro" id="IPR024989">
    <property type="entry name" value="MFS_assoc_dom"/>
</dbReference>
<dbReference type="InterPro" id="IPR036259">
    <property type="entry name" value="MFS_trans_sf"/>
</dbReference>
<evidence type="ECO:0000313" key="9">
    <source>
        <dbReference type="RefSeq" id="XP_029655326.1"/>
    </source>
</evidence>
<feature type="transmembrane region" description="Helical" evidence="6">
    <location>
        <begin position="340"/>
        <end position="359"/>
    </location>
</feature>
<feature type="transmembrane region" description="Helical" evidence="6">
    <location>
        <begin position="573"/>
        <end position="592"/>
    </location>
</feature>
<evidence type="ECO:0000313" key="8">
    <source>
        <dbReference type="Proteomes" id="UP000515154"/>
    </source>
</evidence>
<dbReference type="SUPFAM" id="SSF103473">
    <property type="entry name" value="MFS general substrate transporter"/>
    <property type="match status" value="2"/>
</dbReference>
<feature type="transmembrane region" description="Helical" evidence="6">
    <location>
        <begin position="296"/>
        <end position="314"/>
    </location>
</feature>
<proteinExistence type="inferred from homology"/>
<evidence type="ECO:0000256" key="6">
    <source>
        <dbReference type="SAM" id="Phobius"/>
    </source>
</evidence>
<dbReference type="KEGG" id="osn:115229036"/>
<gene>
    <name evidence="9 10" type="primary">LOC115229036</name>
</gene>
<evidence type="ECO:0000259" key="7">
    <source>
        <dbReference type="Pfam" id="PF12832"/>
    </source>
</evidence>
<evidence type="ECO:0000256" key="3">
    <source>
        <dbReference type="ARBA" id="ARBA00022692"/>
    </source>
</evidence>